<keyword evidence="3" id="KW-0808">Transferase</keyword>
<dbReference type="CDD" id="cd03784">
    <property type="entry name" value="GT1_Gtf-like"/>
    <property type="match status" value="1"/>
</dbReference>
<evidence type="ECO:0000259" key="1">
    <source>
        <dbReference type="Pfam" id="PF03033"/>
    </source>
</evidence>
<feature type="domain" description="Glycosyltransferase family 28 N-terminal" evidence="1">
    <location>
        <begin position="3"/>
        <end position="60"/>
    </location>
</feature>
<accession>A0A7I7NTB2</accession>
<dbReference type="Pfam" id="PF06722">
    <property type="entry name" value="EryCIII-like_C"/>
    <property type="match status" value="1"/>
</dbReference>
<dbReference type="RefSeq" id="WP_163674777.1">
    <property type="nucleotide sequence ID" value="NZ_AP022582.1"/>
</dbReference>
<dbReference type="KEGG" id="mseo:MSEO_02240"/>
<proteinExistence type="predicted"/>
<dbReference type="Pfam" id="PF03033">
    <property type="entry name" value="Glyco_transf_28"/>
    <property type="match status" value="1"/>
</dbReference>
<protein>
    <submittedName>
        <fullName evidence="3">Putative glycosyltransferase</fullName>
    </submittedName>
</protein>
<keyword evidence="4" id="KW-1185">Reference proteome</keyword>
<dbReference type="GO" id="GO:0016758">
    <property type="term" value="F:hexosyltransferase activity"/>
    <property type="evidence" value="ECO:0007669"/>
    <property type="project" value="InterPro"/>
</dbReference>
<evidence type="ECO:0000313" key="3">
    <source>
        <dbReference type="EMBL" id="BBX99724.1"/>
    </source>
</evidence>
<dbReference type="GO" id="GO:0005975">
    <property type="term" value="P:carbohydrate metabolic process"/>
    <property type="evidence" value="ECO:0007669"/>
    <property type="project" value="InterPro"/>
</dbReference>
<dbReference type="InterPro" id="IPR050426">
    <property type="entry name" value="Glycosyltransferase_28"/>
</dbReference>
<dbReference type="PANTHER" id="PTHR48050:SF13">
    <property type="entry name" value="STEROL 3-BETA-GLUCOSYLTRANSFERASE UGT80A2"/>
    <property type="match status" value="1"/>
</dbReference>
<dbReference type="Proteomes" id="UP000466632">
    <property type="component" value="Chromosome"/>
</dbReference>
<dbReference type="AlphaFoldDB" id="A0A7I7NTB2"/>
<reference evidence="3 4" key="1">
    <citation type="journal article" date="2019" name="Emerg. Microbes Infect.">
        <title>Comprehensive subspecies identification of 175 nontuberculous mycobacteria species based on 7547 genomic profiles.</title>
        <authorList>
            <person name="Matsumoto Y."/>
            <person name="Kinjo T."/>
            <person name="Motooka D."/>
            <person name="Nabeya D."/>
            <person name="Jung N."/>
            <person name="Uechi K."/>
            <person name="Horii T."/>
            <person name="Iida T."/>
            <person name="Fujita J."/>
            <person name="Nakamura S."/>
        </authorList>
    </citation>
    <scope>NUCLEOTIDE SEQUENCE [LARGE SCALE GENOMIC DNA]</scope>
    <source>
        <strain evidence="3 4">JCM 16018</strain>
    </source>
</reference>
<dbReference type="SUPFAM" id="SSF53756">
    <property type="entry name" value="UDP-Glycosyltransferase/glycogen phosphorylase"/>
    <property type="match status" value="1"/>
</dbReference>
<dbReference type="FunFam" id="3.40.50.2000:FF:000009">
    <property type="entry name" value="Sterol 3-beta-glucosyltransferase UGT80A2"/>
    <property type="match status" value="1"/>
</dbReference>
<dbReference type="InterPro" id="IPR002213">
    <property type="entry name" value="UDP_glucos_trans"/>
</dbReference>
<dbReference type="InterPro" id="IPR010610">
    <property type="entry name" value="EryCIII-like_C"/>
</dbReference>
<dbReference type="EMBL" id="AP022582">
    <property type="protein sequence ID" value="BBX99724.1"/>
    <property type="molecule type" value="Genomic_DNA"/>
</dbReference>
<feature type="domain" description="Erythromycin biosynthesis protein CIII-like C-terminal" evidence="2">
    <location>
        <begin position="260"/>
        <end position="374"/>
    </location>
</feature>
<sequence>MRFVLATLGTRGDIEPCAAIGRELQRRGHDVLMAVPPNYVGFIESAGLNAVSHGPDQVRQNAEIARKYGATPNPAAMAWEIFRDITQTWPELGRALTGLADGADLLLTDASEQGLAANVAEYYDIPQAAIHIYPIAPSETLSPVTKDAENELRRALGLAAEKGASAPQPLEIQAYDDFFFPGLAAEWAEHGVRRPFVGGLTLELPTEDDDEVSSWLAAGPPPIYFGFGSSARVASSVDIITMTTACAQLGERALVCSGVSDLADLPHFEHVKLVSSVNHATVFPACRAVVHHGGPGTTFAGIRAGVPTLALAVSVDQPLWAAAVNHLGVGIGRRFVEATPDSLIADLRSILTPQCVARTREVAAQMATPAESAATAADLLEEEVRLRRSTEGQTPRIAE</sequence>
<dbReference type="GO" id="GO:0008194">
    <property type="term" value="F:UDP-glycosyltransferase activity"/>
    <property type="evidence" value="ECO:0007669"/>
    <property type="project" value="InterPro"/>
</dbReference>
<name>A0A7I7NTB2_9MYCO</name>
<dbReference type="Gene3D" id="3.40.50.2000">
    <property type="entry name" value="Glycogen Phosphorylase B"/>
    <property type="match status" value="2"/>
</dbReference>
<organism evidence="3 4">
    <name type="scientific">Mycobacterium seoulense</name>
    <dbReference type="NCBI Taxonomy" id="386911"/>
    <lineage>
        <taxon>Bacteria</taxon>
        <taxon>Bacillati</taxon>
        <taxon>Actinomycetota</taxon>
        <taxon>Actinomycetes</taxon>
        <taxon>Mycobacteriales</taxon>
        <taxon>Mycobacteriaceae</taxon>
        <taxon>Mycobacterium</taxon>
    </lineage>
</organism>
<dbReference type="GO" id="GO:0033072">
    <property type="term" value="P:vancomycin biosynthetic process"/>
    <property type="evidence" value="ECO:0007669"/>
    <property type="project" value="UniProtKB-ARBA"/>
</dbReference>
<evidence type="ECO:0000313" key="4">
    <source>
        <dbReference type="Proteomes" id="UP000466632"/>
    </source>
</evidence>
<evidence type="ECO:0000259" key="2">
    <source>
        <dbReference type="Pfam" id="PF06722"/>
    </source>
</evidence>
<dbReference type="InterPro" id="IPR004276">
    <property type="entry name" value="GlycoTrans_28_N"/>
</dbReference>
<dbReference type="PANTHER" id="PTHR48050">
    <property type="entry name" value="STEROL 3-BETA-GLUCOSYLTRANSFERASE"/>
    <property type="match status" value="1"/>
</dbReference>
<gene>
    <name evidence="3" type="ORF">MSEO_02240</name>
</gene>